<comment type="caution">
    <text evidence="1">The sequence shown here is derived from an EMBL/GenBank/DDBJ whole genome shotgun (WGS) entry which is preliminary data.</text>
</comment>
<sequence length="185" mass="20902">MAESVQKEMETDTTSASLIDAPHLPKTSMWGTQALLEPVDTVPWRETAPVLPCGNTLRALWISSPTRYLLASPPVFNGLIVTYGSLTCSSAANSHIRRLETLQKCISRLITSAPWFVRNQQLCNDLGIPTLQGFAEQLSRKTLERIRKTLERIERVENSLVHWLTRLHPDRSPPLVPVRRPINRD</sequence>
<dbReference type="AlphaFoldDB" id="A0AAW1MI84"/>
<dbReference type="Proteomes" id="UP001458880">
    <property type="component" value="Unassembled WGS sequence"/>
</dbReference>
<reference evidence="1 2" key="1">
    <citation type="journal article" date="2024" name="BMC Genomics">
        <title>De novo assembly and annotation of Popillia japonica's genome with initial clues to its potential as an invasive pest.</title>
        <authorList>
            <person name="Cucini C."/>
            <person name="Boschi S."/>
            <person name="Funari R."/>
            <person name="Cardaioli E."/>
            <person name="Iannotti N."/>
            <person name="Marturano G."/>
            <person name="Paoli F."/>
            <person name="Bruttini M."/>
            <person name="Carapelli A."/>
            <person name="Frati F."/>
            <person name="Nardi F."/>
        </authorList>
    </citation>
    <scope>NUCLEOTIDE SEQUENCE [LARGE SCALE GENOMIC DNA]</scope>
    <source>
        <strain evidence="1">DMR45628</strain>
    </source>
</reference>
<evidence type="ECO:0000313" key="2">
    <source>
        <dbReference type="Proteomes" id="UP001458880"/>
    </source>
</evidence>
<accession>A0AAW1MI84</accession>
<name>A0AAW1MI84_POPJA</name>
<gene>
    <name evidence="1" type="ORF">QE152_g6629</name>
</gene>
<protein>
    <submittedName>
        <fullName evidence="1">Uncharacterized protein</fullName>
    </submittedName>
</protein>
<evidence type="ECO:0000313" key="1">
    <source>
        <dbReference type="EMBL" id="KAK9745785.1"/>
    </source>
</evidence>
<dbReference type="EMBL" id="JASPKY010000045">
    <property type="protein sequence ID" value="KAK9745785.1"/>
    <property type="molecule type" value="Genomic_DNA"/>
</dbReference>
<organism evidence="1 2">
    <name type="scientific">Popillia japonica</name>
    <name type="common">Japanese beetle</name>
    <dbReference type="NCBI Taxonomy" id="7064"/>
    <lineage>
        <taxon>Eukaryota</taxon>
        <taxon>Metazoa</taxon>
        <taxon>Ecdysozoa</taxon>
        <taxon>Arthropoda</taxon>
        <taxon>Hexapoda</taxon>
        <taxon>Insecta</taxon>
        <taxon>Pterygota</taxon>
        <taxon>Neoptera</taxon>
        <taxon>Endopterygota</taxon>
        <taxon>Coleoptera</taxon>
        <taxon>Polyphaga</taxon>
        <taxon>Scarabaeiformia</taxon>
        <taxon>Scarabaeidae</taxon>
        <taxon>Rutelinae</taxon>
        <taxon>Popillia</taxon>
    </lineage>
</organism>
<proteinExistence type="predicted"/>
<keyword evidence="2" id="KW-1185">Reference proteome</keyword>